<dbReference type="AlphaFoldDB" id="A0A383EY97"/>
<reference evidence="1" key="1">
    <citation type="submission" date="2018-05" db="EMBL/GenBank/DDBJ databases">
        <authorList>
            <person name="Lanie J.A."/>
            <person name="Ng W.-L."/>
            <person name="Kazmierczak K.M."/>
            <person name="Andrzejewski T.M."/>
            <person name="Davidsen T.M."/>
            <person name="Wayne K.J."/>
            <person name="Tettelin H."/>
            <person name="Glass J.I."/>
            <person name="Rusch D."/>
            <person name="Podicherti R."/>
            <person name="Tsui H.-C.T."/>
            <person name="Winkler M.E."/>
        </authorList>
    </citation>
    <scope>NUCLEOTIDE SEQUENCE</scope>
</reference>
<dbReference type="EMBL" id="UINC01229721">
    <property type="protein sequence ID" value="SVE61544.1"/>
    <property type="molecule type" value="Genomic_DNA"/>
</dbReference>
<accession>A0A383EY97</accession>
<dbReference type="Gene3D" id="3.40.50.1820">
    <property type="entry name" value="alpha/beta hydrolase"/>
    <property type="match status" value="1"/>
</dbReference>
<dbReference type="InterPro" id="IPR029058">
    <property type="entry name" value="AB_hydrolase_fold"/>
</dbReference>
<name>A0A383EY97_9ZZZZ</name>
<sequence>MPLDPLIQDILDALPTDPDHIEALSPDEFRAVYNEQTTANQGEEVASVENLTFPGPEGVDLPARAFRPAGADDPAPVTVYYHGGGWVIG</sequence>
<protein>
    <recommendedName>
        <fullName evidence="2">Alpha/beta hydrolase fold-3 domain-containing protein</fullName>
    </recommendedName>
</protein>
<proteinExistence type="predicted"/>
<evidence type="ECO:0008006" key="2">
    <source>
        <dbReference type="Google" id="ProtNLM"/>
    </source>
</evidence>
<feature type="non-terminal residue" evidence="1">
    <location>
        <position position="89"/>
    </location>
</feature>
<organism evidence="1">
    <name type="scientific">marine metagenome</name>
    <dbReference type="NCBI Taxonomy" id="408172"/>
    <lineage>
        <taxon>unclassified sequences</taxon>
        <taxon>metagenomes</taxon>
        <taxon>ecological metagenomes</taxon>
    </lineage>
</organism>
<evidence type="ECO:0000313" key="1">
    <source>
        <dbReference type="EMBL" id="SVE61544.1"/>
    </source>
</evidence>
<gene>
    <name evidence="1" type="ORF">METZ01_LOCUS514398</name>
</gene>
<dbReference type="SUPFAM" id="SSF53474">
    <property type="entry name" value="alpha/beta-Hydrolases"/>
    <property type="match status" value="1"/>
</dbReference>